<dbReference type="PANTHER" id="PTHR39540">
    <property type="match status" value="1"/>
</dbReference>
<comment type="caution">
    <text evidence="9">The sequence shown here is derived from an EMBL/GenBank/DDBJ whole genome shotgun (WGS) entry which is preliminary data.</text>
</comment>
<proteinExistence type="predicted"/>
<feature type="chain" id="PRO_5042050673" evidence="7">
    <location>
        <begin position="24"/>
        <end position="792"/>
    </location>
</feature>
<feature type="binding site" evidence="6">
    <location>
        <position position="435"/>
    </location>
    <ligand>
        <name>Zn(2+)</name>
        <dbReference type="ChEBI" id="CHEBI:29105"/>
        <note>catalytic</note>
    </ligand>
</feature>
<keyword evidence="2 6" id="KW-0479">Metal-binding</keyword>
<reference evidence="9" key="2">
    <citation type="submission" date="2020-01" db="EMBL/GenBank/DDBJ databases">
        <authorList>
            <consortium name="NCBI Pathogen Detection Project"/>
        </authorList>
    </citation>
    <scope>NUCLEOTIDE SEQUENCE</scope>
    <source>
        <strain evidence="9">OLC2673_Aeromonas</strain>
    </source>
</reference>
<evidence type="ECO:0000256" key="1">
    <source>
        <dbReference type="ARBA" id="ARBA00022670"/>
    </source>
</evidence>
<evidence type="ECO:0000256" key="2">
    <source>
        <dbReference type="ARBA" id="ARBA00022723"/>
    </source>
</evidence>
<keyword evidence="5 6" id="KW-0482">Metalloprotease</keyword>
<feature type="signal peptide" evidence="7">
    <location>
        <begin position="1"/>
        <end position="23"/>
    </location>
</feature>
<gene>
    <name evidence="9" type="ORF">JAJ28_000746</name>
</gene>
<evidence type="ECO:0000256" key="4">
    <source>
        <dbReference type="ARBA" id="ARBA00022833"/>
    </source>
</evidence>
<evidence type="ECO:0000256" key="7">
    <source>
        <dbReference type="SAM" id="SignalP"/>
    </source>
</evidence>
<keyword evidence="1 6" id="KW-0645">Protease</keyword>
<evidence type="ECO:0000256" key="5">
    <source>
        <dbReference type="ARBA" id="ARBA00023049"/>
    </source>
</evidence>
<dbReference type="InterPro" id="IPR019503">
    <property type="entry name" value="Peptidase_M66_dom"/>
</dbReference>
<sequence length="792" mass="85114">MTTCTTRLACLIGAALASGPLLAAVQPPTPLVFDATRPQNDLQGSLLAGVQFAQSQILPAHPREGDNQPRLTALRKSLLLVRPLQAGNQTPLALEARDGAGKLLGSLTLDPPSRLPKTAYYLEGTPEEGVDFTPGPGTSAVINSSSELARLSDPSGTFLLGKLQPHALVAIQTADGRWVRDIHLPRDASLEGKMVRLTSNAGYNSTVYFSGRQVTLSRGQSQQFKFVRGQWIRDGELENNGITYASDAWSAVLPAEWIMPGLTLRLSQGDLSGELSDLKVGAPGELLIHTIDIGMLTSPRDQFAFAKDKEAQREYFQTIPASRLIVSQYAPLSLPEVMLPDGILLTDFDPSEGGWHGGTMRQRIGKELISLGIDNANYGINSTAGEGENSHPYVVAQLAAHNSRGKYANGVQVHGGSGGGGIVTLDASLGNEFSHEVGHNYGLGHYVGGFAGSVHRSADQINATWGWDGDKNRFIPNFFASRSGQSACLDGQCQAPFDGRKFGFDAMAGGEPLSGFNRFTLYTPNSAAIIQRFLESKAVFDAASPTGFSKWNESQARMEPYRHRVDLAEQITAPVSDLGEVKLAALLAEYDLVKVAMWDGNWTRNIQLPAASAANRGRIVSIDHNAGYNSTLFINGQQITVSRGFKKSYRSDGSRWNEGAPTDLAADRKPAAFGVPVTTLVGYYDPQGQLPSYLYPALHGAYGFAYGDDGERLGNSDCQLQVETRDGLLRFKLANHRLSASVMNKFHVNVPTASEPRSASVLCRNQSQAEAQLAPAPAGLGYTVNGMPLAAR</sequence>
<dbReference type="EMBL" id="DACTUL010000004">
    <property type="protein sequence ID" value="HAT6343063.1"/>
    <property type="molecule type" value="Genomic_DNA"/>
</dbReference>
<comment type="cofactor">
    <cofactor evidence="6">
        <name>Zn(2+)</name>
        <dbReference type="ChEBI" id="CHEBI:29105"/>
    </cofactor>
    <text evidence="6">Binds 1 zinc ion per subunit.</text>
</comment>
<feature type="binding site" evidence="6">
    <location>
        <position position="439"/>
    </location>
    <ligand>
        <name>Zn(2+)</name>
        <dbReference type="ChEBI" id="CHEBI:29105"/>
        <note>catalytic</note>
    </ligand>
</feature>
<feature type="binding site" evidence="6">
    <location>
        <position position="445"/>
    </location>
    <ligand>
        <name>Zn(2+)</name>
        <dbReference type="ChEBI" id="CHEBI:29105"/>
        <note>catalytic</note>
    </ligand>
</feature>
<dbReference type="PANTHER" id="PTHR39540:SF1">
    <property type="entry name" value="DICTOMALLEIN-1-RELATED"/>
    <property type="match status" value="1"/>
</dbReference>
<dbReference type="PROSITE" id="PS51694">
    <property type="entry name" value="PEPTIDASE_M66"/>
    <property type="match status" value="1"/>
</dbReference>
<dbReference type="Pfam" id="PF12561">
    <property type="entry name" value="TagA"/>
    <property type="match status" value="1"/>
</dbReference>
<reference evidence="9" key="1">
    <citation type="journal article" date="2018" name="Genome Biol.">
        <title>SKESA: strategic k-mer extension for scrupulous assemblies.</title>
        <authorList>
            <person name="Souvorov A."/>
            <person name="Agarwala R."/>
            <person name="Lipman D.J."/>
        </authorList>
    </citation>
    <scope>NUCLEOTIDE SEQUENCE</scope>
    <source>
        <strain evidence="9">OLC2673_Aeromonas</strain>
    </source>
</reference>
<dbReference type="InterPro" id="IPR048990">
    <property type="entry name" value="StcE_b-sandwich"/>
</dbReference>
<evidence type="ECO:0000256" key="6">
    <source>
        <dbReference type="PROSITE-ProRule" id="PRU01031"/>
    </source>
</evidence>
<dbReference type="GO" id="GO:0004222">
    <property type="term" value="F:metalloendopeptidase activity"/>
    <property type="evidence" value="ECO:0007669"/>
    <property type="project" value="UniProtKB-UniRule"/>
</dbReference>
<keyword evidence="3 6" id="KW-0378">Hydrolase</keyword>
<dbReference type="Pfam" id="PF10462">
    <property type="entry name" value="Peptidase_M66"/>
    <property type="match status" value="1"/>
</dbReference>
<dbReference type="GO" id="GO:0006508">
    <property type="term" value="P:proteolysis"/>
    <property type="evidence" value="ECO:0007669"/>
    <property type="project" value="UniProtKB-UniRule"/>
</dbReference>
<protein>
    <submittedName>
        <fullName evidence="9">Peptidase M66</fullName>
    </submittedName>
</protein>
<dbReference type="Gene3D" id="2.60.120.1230">
    <property type="match status" value="2"/>
</dbReference>
<dbReference type="AlphaFoldDB" id="A0AAD3U8T6"/>
<dbReference type="GO" id="GO:0046872">
    <property type="term" value="F:metal ion binding"/>
    <property type="evidence" value="ECO:0007669"/>
    <property type="project" value="UniProtKB-UniRule"/>
</dbReference>
<dbReference type="Pfam" id="PF20944">
    <property type="entry name" value="StcE_b-sandwich"/>
    <property type="match status" value="2"/>
</dbReference>
<dbReference type="Proteomes" id="UP000859505">
    <property type="component" value="Unassembled WGS sequence"/>
</dbReference>
<dbReference type="InterPro" id="IPR051256">
    <property type="entry name" value="Dictomallein"/>
</dbReference>
<accession>A0AAD3U8T6</accession>
<evidence type="ECO:0000313" key="9">
    <source>
        <dbReference type="EMBL" id="HAT6343063.1"/>
    </source>
</evidence>
<evidence type="ECO:0000313" key="10">
    <source>
        <dbReference type="Proteomes" id="UP000859505"/>
    </source>
</evidence>
<feature type="domain" description="Peptidase M66" evidence="8">
    <location>
        <begin position="285"/>
        <end position="540"/>
    </location>
</feature>
<evidence type="ECO:0000256" key="3">
    <source>
        <dbReference type="ARBA" id="ARBA00022801"/>
    </source>
</evidence>
<name>A0AAD3U8T6_AERHY</name>
<dbReference type="InterPro" id="IPR022218">
    <property type="entry name" value="TagA_dom"/>
</dbReference>
<organism evidence="9 10">
    <name type="scientific">Aeromonas hydrophila</name>
    <dbReference type="NCBI Taxonomy" id="644"/>
    <lineage>
        <taxon>Bacteria</taxon>
        <taxon>Pseudomonadati</taxon>
        <taxon>Pseudomonadota</taxon>
        <taxon>Gammaproteobacteria</taxon>
        <taxon>Aeromonadales</taxon>
        <taxon>Aeromonadaceae</taxon>
        <taxon>Aeromonas</taxon>
    </lineage>
</organism>
<keyword evidence="7" id="KW-0732">Signal</keyword>
<keyword evidence="4 6" id="KW-0862">Zinc</keyword>
<evidence type="ECO:0000259" key="8">
    <source>
        <dbReference type="PROSITE" id="PS51694"/>
    </source>
</evidence>
<feature type="active site" evidence="6">
    <location>
        <position position="436"/>
    </location>
</feature>